<evidence type="ECO:0000256" key="1">
    <source>
        <dbReference type="SAM" id="MobiDB-lite"/>
    </source>
</evidence>
<dbReference type="InterPro" id="IPR042099">
    <property type="entry name" value="ANL_N_sf"/>
</dbReference>
<comment type="caution">
    <text evidence="5">The sequence shown here is derived from an EMBL/GenBank/DDBJ whole genome shotgun (WGS) entry which is preliminary data.</text>
</comment>
<keyword evidence="2" id="KW-1133">Transmembrane helix</keyword>
<name>A0ABS8DZC3_9ACTN</name>
<proteinExistence type="predicted"/>
<evidence type="ECO:0000256" key="2">
    <source>
        <dbReference type="SAM" id="Phobius"/>
    </source>
</evidence>
<dbReference type="Gene3D" id="3.40.50.12780">
    <property type="entry name" value="N-terminal domain of ligase-like"/>
    <property type="match status" value="1"/>
</dbReference>
<dbReference type="Pfam" id="PF13193">
    <property type="entry name" value="AMP-binding_C"/>
    <property type="match status" value="1"/>
</dbReference>
<evidence type="ECO:0000313" key="6">
    <source>
        <dbReference type="Proteomes" id="UP001520654"/>
    </source>
</evidence>
<organism evidence="5 6">
    <name type="scientific">Streptomyces flavotricini</name>
    <dbReference type="NCBI Taxonomy" id="66888"/>
    <lineage>
        <taxon>Bacteria</taxon>
        <taxon>Bacillati</taxon>
        <taxon>Actinomycetota</taxon>
        <taxon>Actinomycetes</taxon>
        <taxon>Kitasatosporales</taxon>
        <taxon>Streptomycetaceae</taxon>
        <taxon>Streptomyces</taxon>
    </lineage>
</organism>
<dbReference type="InterPro" id="IPR025110">
    <property type="entry name" value="AMP-bd_C"/>
</dbReference>
<feature type="compositionally biased region" description="Low complexity" evidence="1">
    <location>
        <begin position="1"/>
        <end position="15"/>
    </location>
</feature>
<feature type="domain" description="AMP-dependent synthetase/ligase" evidence="3">
    <location>
        <begin position="32"/>
        <end position="384"/>
    </location>
</feature>
<feature type="domain" description="AMP-binding enzyme C-terminal" evidence="4">
    <location>
        <begin position="426"/>
        <end position="508"/>
    </location>
</feature>
<dbReference type="PANTHER" id="PTHR45527">
    <property type="entry name" value="NONRIBOSOMAL PEPTIDE SYNTHETASE"/>
    <property type="match status" value="1"/>
</dbReference>
<feature type="region of interest" description="Disordered" evidence="1">
    <location>
        <begin position="1"/>
        <end position="21"/>
    </location>
</feature>
<dbReference type="EMBL" id="JAINUL010000001">
    <property type="protein sequence ID" value="MCC0094203.1"/>
    <property type="molecule type" value="Genomic_DNA"/>
</dbReference>
<dbReference type="PANTHER" id="PTHR45527:SF1">
    <property type="entry name" value="FATTY ACID SYNTHASE"/>
    <property type="match status" value="1"/>
</dbReference>
<gene>
    <name evidence="5" type="ORF">K7B10_05240</name>
</gene>
<sequence length="703" mass="74116">MTQGSTQGSTQGPGSDRSGRTTADTVLHLFGQQVRDAPQAYAVIAGADSLTYGQLDVRANRLAHHLIAGGLPPGAVAAIGTARRTEIVVALLAVLKAGGAYAVLDVEVPLTGRRQLAALTPHVLLTDAAHHARLDDGSGRRVVRLGAESAEIAGRPAGAPERSEPGETAAVLFTGAAVPRAVPVGHTRLLAAHESWAEVMRPVPEDRHLITHGADVVPFSAGWTRALCSGGALVVPERTPWTPDGIRRAVETEQVTVVHTDPAGAARLLLRDPGAADRPGAGAADAGMRGRRDDDPALRYLRLVTVTGDRLFLDEQDALQSRLRAGARLLNVYGLTEAAGTGTWFELSQLPRPLDDPERLSLIGTPFPGCRADARDGQLRLSPPDGGDAVPTGDLAELRPDGLLEFRGRTRDRITTDGGVFDPHAVEAVIRSHPDIGAALVTEVPDGPGGARRLIAHVAPPAGARSWPPAADLPDGGRLREHLAGKVPPAQVPQAVVRLRTLPRNRGGQESREALPQPVLTGKPGRGGAGGSGKYTATGAATFTPAGRAGCGIVFLVVTGLLFFLLSKIFWPGSTDLTGVPNPWAFLFFVLYLFEGASFAAGLVFLFDGRAMMRRHSPGGSPGLTAAAHLAVVYLLMAWWPQDNFYRLAAKHDWPVQAALVYVFNIPLMIAAVVVAVYVTRKQPSPFDFDEVEVEDAGGASAR</sequence>
<keyword evidence="6" id="KW-1185">Reference proteome</keyword>
<evidence type="ECO:0000259" key="3">
    <source>
        <dbReference type="Pfam" id="PF00501"/>
    </source>
</evidence>
<feature type="region of interest" description="Disordered" evidence="1">
    <location>
        <begin position="503"/>
        <end position="533"/>
    </location>
</feature>
<feature type="transmembrane region" description="Helical" evidence="2">
    <location>
        <begin position="583"/>
        <end position="607"/>
    </location>
</feature>
<dbReference type="SUPFAM" id="SSF56801">
    <property type="entry name" value="Acetyl-CoA synthetase-like"/>
    <property type="match status" value="1"/>
</dbReference>
<dbReference type="InterPro" id="IPR045851">
    <property type="entry name" value="AMP-bd_C_sf"/>
</dbReference>
<keyword evidence="2" id="KW-0472">Membrane</keyword>
<dbReference type="InterPro" id="IPR000873">
    <property type="entry name" value="AMP-dep_synth/lig_dom"/>
</dbReference>
<feature type="compositionally biased region" description="Gly residues" evidence="1">
    <location>
        <begin position="524"/>
        <end position="533"/>
    </location>
</feature>
<keyword evidence="2" id="KW-0812">Transmembrane</keyword>
<dbReference type="Pfam" id="PF00501">
    <property type="entry name" value="AMP-binding"/>
    <property type="match status" value="1"/>
</dbReference>
<evidence type="ECO:0000313" key="5">
    <source>
        <dbReference type="EMBL" id="MCC0094203.1"/>
    </source>
</evidence>
<feature type="transmembrane region" description="Helical" evidence="2">
    <location>
        <begin position="660"/>
        <end position="679"/>
    </location>
</feature>
<feature type="transmembrane region" description="Helical" evidence="2">
    <location>
        <begin position="619"/>
        <end position="640"/>
    </location>
</feature>
<dbReference type="RefSeq" id="WP_229334781.1">
    <property type="nucleotide sequence ID" value="NZ_JAINUL010000001.1"/>
</dbReference>
<dbReference type="Proteomes" id="UP001520654">
    <property type="component" value="Unassembled WGS sequence"/>
</dbReference>
<feature type="transmembrane region" description="Helical" evidence="2">
    <location>
        <begin position="553"/>
        <end position="571"/>
    </location>
</feature>
<dbReference type="Gene3D" id="3.30.300.30">
    <property type="match status" value="1"/>
</dbReference>
<evidence type="ECO:0000259" key="4">
    <source>
        <dbReference type="Pfam" id="PF13193"/>
    </source>
</evidence>
<accession>A0ABS8DZC3</accession>
<reference evidence="5 6" key="1">
    <citation type="submission" date="2021-08" db="EMBL/GenBank/DDBJ databases">
        <title>Genomic Architecture of Streptomyces flavotricini NGL1 and Streptomyces erythrochromogenes HMS4 With Differential Plant Beneficial attributes and laccase production capabilities.</title>
        <authorList>
            <person name="Salwan R."/>
            <person name="Kaur R."/>
            <person name="Sharma V."/>
        </authorList>
    </citation>
    <scope>NUCLEOTIDE SEQUENCE [LARGE SCALE GENOMIC DNA]</scope>
    <source>
        <strain evidence="5 6">NGL1</strain>
    </source>
</reference>
<protein>
    <submittedName>
        <fullName evidence="5">AMP-binding protein</fullName>
    </submittedName>
</protein>